<reference evidence="1 2" key="1">
    <citation type="submission" date="2020-08" db="EMBL/GenBank/DDBJ databases">
        <title>Genomic Encyclopedia of Type Strains, Phase IV (KMG-IV): sequencing the most valuable type-strain genomes for metagenomic binning, comparative biology and taxonomic classification.</title>
        <authorList>
            <person name="Goeker M."/>
        </authorList>
    </citation>
    <scope>NUCLEOTIDE SEQUENCE [LARGE SCALE GENOMIC DNA]</scope>
    <source>
        <strain evidence="1 2">DSM 102234</strain>
    </source>
</reference>
<dbReference type="EMBL" id="JACIEI010000004">
    <property type="protein sequence ID" value="MBB3994005.1"/>
    <property type="molecule type" value="Genomic_DNA"/>
</dbReference>
<evidence type="ECO:0000313" key="2">
    <source>
        <dbReference type="Proteomes" id="UP000530268"/>
    </source>
</evidence>
<protein>
    <submittedName>
        <fullName evidence="1">Uncharacterized protein</fullName>
    </submittedName>
</protein>
<gene>
    <name evidence="1" type="ORF">GGR95_001646</name>
</gene>
<dbReference type="AlphaFoldDB" id="A0A7W6E8J8"/>
<evidence type="ECO:0000313" key="1">
    <source>
        <dbReference type="EMBL" id="MBB3994005.1"/>
    </source>
</evidence>
<keyword evidence="2" id="KW-1185">Reference proteome</keyword>
<proteinExistence type="predicted"/>
<comment type="caution">
    <text evidence="1">The sequence shown here is derived from an EMBL/GenBank/DDBJ whole genome shotgun (WGS) entry which is preliminary data.</text>
</comment>
<organism evidence="1 2">
    <name type="scientific">Sulfitobacter undariae</name>
    <dbReference type="NCBI Taxonomy" id="1563671"/>
    <lineage>
        <taxon>Bacteria</taxon>
        <taxon>Pseudomonadati</taxon>
        <taxon>Pseudomonadota</taxon>
        <taxon>Alphaproteobacteria</taxon>
        <taxon>Rhodobacterales</taxon>
        <taxon>Roseobacteraceae</taxon>
        <taxon>Sulfitobacter</taxon>
    </lineage>
</organism>
<name>A0A7W6E8J8_9RHOB</name>
<accession>A0A7W6E8J8</accession>
<dbReference type="Proteomes" id="UP000530268">
    <property type="component" value="Unassembled WGS sequence"/>
</dbReference>
<sequence length="96" mass="11030">MHIYIYINSTKKIMIKRASIKIQYRLHSFTRLYNKISNLSDKNSLVDHISKKLSSLSFSTCKVSITELMRIPHIKSRIVTLYQSHSTSALSEGADV</sequence>